<dbReference type="AlphaFoldDB" id="A0A915IJV3"/>
<accession>A0A915IJV3</accession>
<dbReference type="Proteomes" id="UP000887565">
    <property type="component" value="Unplaced"/>
</dbReference>
<name>A0A915IJV3_ROMCU</name>
<organism evidence="2 3">
    <name type="scientific">Romanomermis culicivorax</name>
    <name type="common">Nematode worm</name>
    <dbReference type="NCBI Taxonomy" id="13658"/>
    <lineage>
        <taxon>Eukaryota</taxon>
        <taxon>Metazoa</taxon>
        <taxon>Ecdysozoa</taxon>
        <taxon>Nematoda</taxon>
        <taxon>Enoplea</taxon>
        <taxon>Dorylaimia</taxon>
        <taxon>Mermithida</taxon>
        <taxon>Mermithoidea</taxon>
        <taxon>Mermithidae</taxon>
        <taxon>Romanomermis</taxon>
    </lineage>
</organism>
<evidence type="ECO:0000313" key="3">
    <source>
        <dbReference type="WBParaSite" id="nRc.2.0.1.t14095-RA"/>
    </source>
</evidence>
<proteinExistence type="predicted"/>
<keyword evidence="2" id="KW-1185">Reference proteome</keyword>
<feature type="region of interest" description="Disordered" evidence="1">
    <location>
        <begin position="98"/>
        <end position="144"/>
    </location>
</feature>
<dbReference type="WBParaSite" id="nRc.2.0.1.t14095-RA">
    <property type="protein sequence ID" value="nRc.2.0.1.t14095-RA"/>
    <property type="gene ID" value="nRc.2.0.1.g14095"/>
</dbReference>
<sequence>MLFPHNSLDAAKIDHPAETLIAAFHNVALTDVLPTDSTNKIYPTISQIALPAIVRDEVLSAYQFFMLDCTLSDHGRSFCLGMVPNSFHNPKILTQTHPKHLTAPIAPKKKKKKKQKEEWNKSPEVSDDEDPSLQPKSLFEDPKRLQTAITSAMKSGLRDRLSNCSIFWSRLCTN</sequence>
<evidence type="ECO:0000313" key="2">
    <source>
        <dbReference type="Proteomes" id="UP000887565"/>
    </source>
</evidence>
<reference evidence="3" key="1">
    <citation type="submission" date="2022-11" db="UniProtKB">
        <authorList>
            <consortium name="WormBaseParasite"/>
        </authorList>
    </citation>
    <scope>IDENTIFICATION</scope>
</reference>
<protein>
    <submittedName>
        <fullName evidence="3">Uncharacterized protein</fullName>
    </submittedName>
</protein>
<evidence type="ECO:0000256" key="1">
    <source>
        <dbReference type="SAM" id="MobiDB-lite"/>
    </source>
</evidence>